<dbReference type="InterPro" id="IPR010982">
    <property type="entry name" value="Lambda_DNA-bd_dom_sf"/>
</dbReference>
<dbReference type="PROSITE" id="PS50943">
    <property type="entry name" value="HTH_CROC1"/>
    <property type="match status" value="1"/>
</dbReference>
<dbReference type="InterPro" id="IPR001387">
    <property type="entry name" value="Cro/C1-type_HTH"/>
</dbReference>
<dbReference type="SMART" id="SM00530">
    <property type="entry name" value="HTH_XRE"/>
    <property type="match status" value="1"/>
</dbReference>
<dbReference type="GO" id="GO:0003677">
    <property type="term" value="F:DNA binding"/>
    <property type="evidence" value="ECO:0007669"/>
    <property type="project" value="UniProtKB-KW"/>
</dbReference>
<sequence length="73" mass="8465">MGEAQFLKNIGFRIQYFRKKANLSQEQLAEKSDLSYSTISHIESTTCYTMSLRTIFRIAGALDVHPYQLLKFD</sequence>
<keyword evidence="3" id="KW-0804">Transcription</keyword>
<evidence type="ECO:0000256" key="1">
    <source>
        <dbReference type="ARBA" id="ARBA00023015"/>
    </source>
</evidence>
<dbReference type="PANTHER" id="PTHR46797">
    <property type="entry name" value="HTH-TYPE TRANSCRIPTIONAL REGULATOR"/>
    <property type="match status" value="1"/>
</dbReference>
<dbReference type="RefSeq" id="WP_081029099.1">
    <property type="nucleotide sequence ID" value="NZ_BAABXT010000001.1"/>
</dbReference>
<evidence type="ECO:0000313" key="6">
    <source>
        <dbReference type="Proteomes" id="UP000429811"/>
    </source>
</evidence>
<dbReference type="Pfam" id="PF01381">
    <property type="entry name" value="HTH_3"/>
    <property type="match status" value="1"/>
</dbReference>
<feature type="domain" description="HTH cro/C1-type" evidence="4">
    <location>
        <begin position="14"/>
        <end position="69"/>
    </location>
</feature>
<dbReference type="CDD" id="cd00093">
    <property type="entry name" value="HTH_XRE"/>
    <property type="match status" value="1"/>
</dbReference>
<reference evidence="5 6" key="1">
    <citation type="journal article" date="2019" name="Nat. Med.">
        <title>A library of human gut bacterial isolates paired with longitudinal multiomics data enables mechanistic microbiome research.</title>
        <authorList>
            <person name="Poyet M."/>
            <person name="Groussin M."/>
            <person name="Gibbons S.M."/>
            <person name="Avila-Pacheco J."/>
            <person name="Jiang X."/>
            <person name="Kearney S.M."/>
            <person name="Perrotta A.R."/>
            <person name="Berdy B."/>
            <person name="Zhao S."/>
            <person name="Lieberman T.D."/>
            <person name="Swanson P.K."/>
            <person name="Smith M."/>
            <person name="Roesemann S."/>
            <person name="Alexander J.E."/>
            <person name="Rich S.A."/>
            <person name="Livny J."/>
            <person name="Vlamakis H."/>
            <person name="Clish C."/>
            <person name="Bullock K."/>
            <person name="Deik A."/>
            <person name="Scott J."/>
            <person name="Pierce K.A."/>
            <person name="Xavier R.J."/>
            <person name="Alm E.J."/>
        </authorList>
    </citation>
    <scope>NUCLEOTIDE SEQUENCE [LARGE SCALE GENOMIC DNA]</scope>
    <source>
        <strain evidence="5 6">BIOML-A5</strain>
    </source>
</reference>
<dbReference type="Gene3D" id="1.10.260.40">
    <property type="entry name" value="lambda repressor-like DNA-binding domains"/>
    <property type="match status" value="1"/>
</dbReference>
<organism evidence="5 6">
    <name type="scientific">Flavonifractor plautii</name>
    <name type="common">Fusobacterium plautii</name>
    <dbReference type="NCBI Taxonomy" id="292800"/>
    <lineage>
        <taxon>Bacteria</taxon>
        <taxon>Bacillati</taxon>
        <taxon>Bacillota</taxon>
        <taxon>Clostridia</taxon>
        <taxon>Eubacteriales</taxon>
        <taxon>Oscillospiraceae</taxon>
        <taxon>Flavonifractor</taxon>
    </lineage>
</organism>
<gene>
    <name evidence="5" type="ORF">GKE90_17875</name>
</gene>
<dbReference type="AlphaFoldDB" id="A0A6I2RL65"/>
<protein>
    <submittedName>
        <fullName evidence="5">Helix-turn-helix domain-containing protein</fullName>
    </submittedName>
</protein>
<accession>A0A6I2RL65</accession>
<evidence type="ECO:0000313" key="5">
    <source>
        <dbReference type="EMBL" id="MSB50538.1"/>
    </source>
</evidence>
<evidence type="ECO:0000259" key="4">
    <source>
        <dbReference type="PROSITE" id="PS50943"/>
    </source>
</evidence>
<proteinExistence type="predicted"/>
<comment type="caution">
    <text evidence="5">The sequence shown here is derived from an EMBL/GenBank/DDBJ whole genome shotgun (WGS) entry which is preliminary data.</text>
</comment>
<dbReference type="Proteomes" id="UP000429811">
    <property type="component" value="Unassembled WGS sequence"/>
</dbReference>
<dbReference type="GO" id="GO:0005829">
    <property type="term" value="C:cytosol"/>
    <property type="evidence" value="ECO:0007669"/>
    <property type="project" value="TreeGrafter"/>
</dbReference>
<dbReference type="EMBL" id="WKPO01000036">
    <property type="protein sequence ID" value="MSB50538.1"/>
    <property type="molecule type" value="Genomic_DNA"/>
</dbReference>
<dbReference type="PANTHER" id="PTHR46797:SF23">
    <property type="entry name" value="HTH-TYPE TRANSCRIPTIONAL REGULATOR SUTR"/>
    <property type="match status" value="1"/>
</dbReference>
<name>A0A6I2RL65_FLAPL</name>
<dbReference type="GO" id="GO:0003700">
    <property type="term" value="F:DNA-binding transcription factor activity"/>
    <property type="evidence" value="ECO:0007669"/>
    <property type="project" value="TreeGrafter"/>
</dbReference>
<keyword evidence="1" id="KW-0805">Transcription regulation</keyword>
<evidence type="ECO:0000256" key="2">
    <source>
        <dbReference type="ARBA" id="ARBA00023125"/>
    </source>
</evidence>
<dbReference type="InterPro" id="IPR050807">
    <property type="entry name" value="TransReg_Diox_bact_type"/>
</dbReference>
<keyword evidence="2" id="KW-0238">DNA-binding</keyword>
<dbReference type="SUPFAM" id="SSF47413">
    <property type="entry name" value="lambda repressor-like DNA-binding domains"/>
    <property type="match status" value="1"/>
</dbReference>
<evidence type="ECO:0000256" key="3">
    <source>
        <dbReference type="ARBA" id="ARBA00023163"/>
    </source>
</evidence>